<evidence type="ECO:0000259" key="1">
    <source>
        <dbReference type="Pfam" id="PF23296"/>
    </source>
</evidence>
<name>A0A855F184_RAOOR</name>
<dbReference type="Proteomes" id="UP000229713">
    <property type="component" value="Unassembled WGS sequence"/>
</dbReference>
<dbReference type="GeneID" id="93752890"/>
<dbReference type="AlphaFoldDB" id="A0A855F184"/>
<comment type="caution">
    <text evidence="2">The sequence shown here is derived from an EMBL/GenBank/DDBJ whole genome shotgun (WGS) entry which is preliminary data.</text>
</comment>
<proteinExistence type="predicted"/>
<organism evidence="2 3">
    <name type="scientific">Raoultella ornithinolytica</name>
    <name type="common">Klebsiella ornithinolytica</name>
    <dbReference type="NCBI Taxonomy" id="54291"/>
    <lineage>
        <taxon>Bacteria</taxon>
        <taxon>Pseudomonadati</taxon>
        <taxon>Pseudomonadota</taxon>
        <taxon>Gammaproteobacteria</taxon>
        <taxon>Enterobacterales</taxon>
        <taxon>Enterobacteriaceae</taxon>
        <taxon>Klebsiella/Raoultella group</taxon>
        <taxon>Raoultella</taxon>
    </lineage>
</organism>
<reference evidence="2 3" key="1">
    <citation type="submission" date="2017-07" db="EMBL/GenBank/DDBJ databases">
        <title>Raoultella ornithinolytica strain HH3 draft genome.</title>
        <authorList>
            <person name="Duceppe M.-O."/>
            <person name="Huang H."/>
            <person name="Phipps-Todd B."/>
        </authorList>
    </citation>
    <scope>NUCLEOTIDE SEQUENCE [LARGE SCALE GENOMIC DNA]</scope>
    <source>
        <strain evidence="2 3">HH3</strain>
    </source>
</reference>
<evidence type="ECO:0000313" key="2">
    <source>
        <dbReference type="EMBL" id="PIK82478.1"/>
    </source>
</evidence>
<accession>A0A855F184</accession>
<dbReference type="RefSeq" id="WP_097357943.1">
    <property type="nucleotide sequence ID" value="NZ_CABDWD010000002.1"/>
</dbReference>
<gene>
    <name evidence="2" type="ORF">CFY86_20055</name>
</gene>
<protein>
    <recommendedName>
        <fullName evidence="1">DUF7079 domain-containing protein</fullName>
    </recommendedName>
</protein>
<dbReference type="EMBL" id="NKYI01000028">
    <property type="protein sequence ID" value="PIK82478.1"/>
    <property type="molecule type" value="Genomic_DNA"/>
</dbReference>
<sequence>MEDKLIFFDLCGALSDIFVDNEIDFKYISSVAKEFPVDTVEEILFEWVAPVCYTNLLTPAPSVWCGFDKKTLWIDICEYHNKKDFIAKYKHKLLVPILKITYRKEWTALKHEMLMR</sequence>
<dbReference type="Pfam" id="PF23296">
    <property type="entry name" value="DUF7079"/>
    <property type="match status" value="1"/>
</dbReference>
<dbReference type="InterPro" id="IPR055507">
    <property type="entry name" value="DUF7079"/>
</dbReference>
<feature type="domain" description="DUF7079" evidence="1">
    <location>
        <begin position="9"/>
        <end position="111"/>
    </location>
</feature>
<evidence type="ECO:0000313" key="3">
    <source>
        <dbReference type="Proteomes" id="UP000229713"/>
    </source>
</evidence>